<feature type="region of interest" description="Disordered" evidence="1">
    <location>
        <begin position="1"/>
        <end position="59"/>
    </location>
</feature>
<dbReference type="Proteomes" id="UP000199074">
    <property type="component" value="Unassembled WGS sequence"/>
</dbReference>
<evidence type="ECO:0000256" key="1">
    <source>
        <dbReference type="SAM" id="MobiDB-lite"/>
    </source>
</evidence>
<organism evidence="2 3">
    <name type="scientific">Devosia crocina</name>
    <dbReference type="NCBI Taxonomy" id="429728"/>
    <lineage>
        <taxon>Bacteria</taxon>
        <taxon>Pseudomonadati</taxon>
        <taxon>Pseudomonadota</taxon>
        <taxon>Alphaproteobacteria</taxon>
        <taxon>Hyphomicrobiales</taxon>
        <taxon>Devosiaceae</taxon>
        <taxon>Devosia</taxon>
    </lineage>
</organism>
<feature type="compositionally biased region" description="Polar residues" evidence="1">
    <location>
        <begin position="1"/>
        <end position="11"/>
    </location>
</feature>
<protein>
    <submittedName>
        <fullName evidence="2">Uncharacterized protein</fullName>
    </submittedName>
</protein>
<dbReference type="STRING" id="429728.SAMN05216456_3008"/>
<dbReference type="EMBL" id="FPCK01000003">
    <property type="protein sequence ID" value="SFV37605.1"/>
    <property type="molecule type" value="Genomic_DNA"/>
</dbReference>
<sequence>MPAQMGGTSLPASAIAQEKERSASFYGAQAQSSAGGEIERLGIASDIGDDAGNSPAGERFFGHPEQVLHIRGPYQHELSGVKTERDKPRTIGNAEKLPVSGQLQEEHGPAPGRQQRSCLSQGKAEAGAAIAHGVGKNLLQQPTRQKGKPAFPCVKRPGSHLRQSRLALDISNGFPQRGKALLAIGGLHGANRYMNKTGTW</sequence>
<feature type="region of interest" description="Disordered" evidence="1">
    <location>
        <begin position="79"/>
        <end position="116"/>
    </location>
</feature>
<evidence type="ECO:0000313" key="2">
    <source>
        <dbReference type="EMBL" id="SFV37605.1"/>
    </source>
</evidence>
<proteinExistence type="predicted"/>
<keyword evidence="3" id="KW-1185">Reference proteome</keyword>
<accession>A0A1I7NSL6</accession>
<evidence type="ECO:0000313" key="3">
    <source>
        <dbReference type="Proteomes" id="UP000199074"/>
    </source>
</evidence>
<name>A0A1I7NSL6_9HYPH</name>
<dbReference type="AlphaFoldDB" id="A0A1I7NSL6"/>
<reference evidence="2 3" key="1">
    <citation type="submission" date="2016-10" db="EMBL/GenBank/DDBJ databases">
        <authorList>
            <person name="de Groot N.N."/>
        </authorList>
    </citation>
    <scope>NUCLEOTIDE SEQUENCE [LARGE SCALE GENOMIC DNA]</scope>
    <source>
        <strain evidence="2 3">IPL20</strain>
    </source>
</reference>
<gene>
    <name evidence="2" type="ORF">SAMN05216456_3008</name>
</gene>